<accession>D6XDV7</accession>
<sequence length="196" mass="20653">MRVCRPGHVARHVPFQKTGCSTGREGSVEQRTERPTGAGSSKPTQNRQDYGTQDQRSMQMNTGTGHPALPPPPQATSAVPGRCETGNTAEGGLSFHKKKPSVSATNFLSKAAQARTEAATTGPDASAFRVVGKPVTGLSYTDLAGRISNRYITNLTTLVGHGLVKVESFKAGGTEVGTPFNKSGESVSALLYLRHS</sequence>
<dbReference type="PaxDb" id="5691-AAZ10434"/>
<name>Q57WD7_TRYB2</name>
<dbReference type="KEGG" id="tbr:Tb927.3.4010"/>
<proteinExistence type="predicted"/>
<dbReference type="EMBL" id="AC159430">
    <property type="protein sequence ID" value="AAX70096.1"/>
    <property type="molecule type" value="Genomic_DNA"/>
</dbReference>
<dbReference type="EMBL" id="CP000066">
    <property type="protein sequence ID" value="AAZ10434.1"/>
    <property type="molecule type" value="Genomic_DNA"/>
</dbReference>
<feature type="region of interest" description="Disordered" evidence="1">
    <location>
        <begin position="15"/>
        <end position="97"/>
    </location>
</feature>
<dbReference type="AlphaFoldDB" id="Q57WD7"/>
<dbReference type="GeneID" id="3656340"/>
<reference evidence="2" key="3">
    <citation type="submission" date="2005-04" db="EMBL/GenBank/DDBJ databases">
        <title>.</title>
        <authorList>
            <person name="Ghedin E."/>
            <person name="Blandin G."/>
            <person name="Bartholomeu D."/>
            <person name="Caler E."/>
            <person name="Haas B."/>
            <person name="Hannick L."/>
            <person name="Shallom J."/>
            <person name="Hou L."/>
            <person name="Djikeng A."/>
            <person name="Feldblyum T."/>
            <person name="Hostetler J."/>
            <person name="Johnson J."/>
            <person name="Jones K."/>
            <person name="Koo H.L."/>
            <person name="Larkin C."/>
            <person name="Pai G."/>
            <person name="Peterson J."/>
            <person name="Khalak H.G."/>
            <person name="Salzberg S."/>
            <person name="Simpson A.J."/>
            <person name="Tallon L."/>
            <person name="Van Aken S."/>
            <person name="Wanless D."/>
            <person name="White O."/>
            <person name="Wortman J."/>
            <person name="Fraser C.M."/>
            <person name="El-Sayed N.M.A."/>
        </authorList>
    </citation>
    <scope>NUCLEOTIDE SEQUENCE</scope>
    <source>
        <strain evidence="2">GUTat10.1</strain>
    </source>
</reference>
<dbReference type="RefSeq" id="XP_843993.1">
    <property type="nucleotide sequence ID" value="XM_838900.1"/>
</dbReference>
<dbReference type="VEuPathDB" id="TriTrypDB:Tb927.3.4010"/>
<evidence type="ECO:0000313" key="4">
    <source>
        <dbReference type="Proteomes" id="UP000008524"/>
    </source>
</evidence>
<gene>
    <name evidence="3" type="primary">Tb03.28C22.130</name>
    <name evidence="2" type="ORF">Tb927.3.4010</name>
</gene>
<feature type="compositionally biased region" description="Polar residues" evidence="1">
    <location>
        <begin position="38"/>
        <end position="64"/>
    </location>
</feature>
<dbReference type="InParanoid" id="Q57WD7"/>
<evidence type="ECO:0000313" key="2">
    <source>
        <dbReference type="EMBL" id="AAX70096.1"/>
    </source>
</evidence>
<reference evidence="3" key="1">
    <citation type="journal article" date="2005" name="Science">
        <title>Comparative genomics of trypanosomatid parasitic protozoa.</title>
        <authorList>
            <person name="El-Sayed N.M."/>
            <person name="Myler P.J."/>
            <person name="Blandin G."/>
            <person name="Berriman M."/>
            <person name="Crabtree J."/>
            <person name="Aggarwal G."/>
            <person name="Caler E."/>
            <person name="Renauld H."/>
            <person name="Worthey E.A."/>
            <person name="Hertz-Fowler C."/>
            <person name="Ghedin E."/>
            <person name="Peacock C."/>
            <person name="Bartholomeu D.C."/>
            <person name="Haas B.J."/>
            <person name="Tran A.N."/>
            <person name="Wortman J.R."/>
            <person name="Alsmark U.C."/>
            <person name="Angiuoli S."/>
            <person name="Anupama A."/>
            <person name="Badger J."/>
            <person name="Bringaud F."/>
            <person name="Cadag E."/>
            <person name="Carlton J.M."/>
            <person name="Cerqueira G.C."/>
            <person name="Creasy T."/>
            <person name="Delcher A.L."/>
            <person name="Djikeng A."/>
            <person name="Embley T.M."/>
            <person name="Hauser C."/>
            <person name="Ivens A.C."/>
            <person name="Kummerfeld S.K."/>
            <person name="Pereira-Leal J.B."/>
            <person name="Nilsson D."/>
            <person name="Peterson J."/>
            <person name="Salzberg S.L."/>
            <person name="Shallom J."/>
            <person name="Silva J.C."/>
            <person name="Sundaram J."/>
            <person name="Westenberger S."/>
            <person name="White O."/>
            <person name="Melville S.E."/>
            <person name="Donelson J.E."/>
            <person name="Andersson B."/>
            <person name="Stuart K.D."/>
            <person name="Hall N."/>
        </authorList>
    </citation>
    <scope>NUCLEOTIDE SEQUENCE</scope>
    <source>
        <strain evidence="3">927/4 GUTat10.1</strain>
    </source>
</reference>
<protein>
    <submittedName>
        <fullName evidence="2">Uncharacterized protein</fullName>
    </submittedName>
</protein>
<evidence type="ECO:0000313" key="3">
    <source>
        <dbReference type="EMBL" id="AAZ10434.1"/>
    </source>
</evidence>
<evidence type="ECO:0000256" key="1">
    <source>
        <dbReference type="SAM" id="MobiDB-lite"/>
    </source>
</evidence>
<keyword evidence="4" id="KW-1185">Reference proteome</keyword>
<reference evidence="3" key="4">
    <citation type="submission" date="2005-04" db="EMBL/GenBank/DDBJ databases">
        <title>Sequencing, closure, and annotation of Trypanosoma brucei chromosomes 2 through 8.</title>
        <authorList>
            <person name="Ghedin E."/>
            <person name="Blandin G."/>
            <person name="Bartholomeu D."/>
            <person name="Caler E."/>
            <person name="Haas B."/>
            <person name="Hannick L."/>
            <person name="Shallom J."/>
            <person name="Hou L."/>
            <person name="Djikeng A."/>
            <person name="Feldblyum T."/>
            <person name="Hostetler J."/>
            <person name="Johnson J."/>
            <person name="Jones K."/>
            <person name="Koo H.L."/>
            <person name="Larkin C."/>
            <person name="Pai G."/>
            <person name="Peterson J."/>
            <person name="Khalak H.G."/>
            <person name="Salzberg S."/>
            <person name="Simpson A.J."/>
            <person name="Tallon L."/>
            <person name="Van Aken S."/>
            <person name="Wanless D."/>
            <person name="White O."/>
            <person name="Wortman J."/>
            <person name="Fraser C.M."/>
            <person name="El-Sayed N.M.A."/>
        </authorList>
    </citation>
    <scope>NUCLEOTIDE SEQUENCE</scope>
    <source>
        <strain evidence="3">927/4 GUTat10.1</strain>
    </source>
</reference>
<accession>Q57WD7</accession>
<organism evidence="2 4">
    <name type="scientific">Trypanosoma brucei brucei (strain 927/4 GUTat10.1)</name>
    <dbReference type="NCBI Taxonomy" id="185431"/>
    <lineage>
        <taxon>Eukaryota</taxon>
        <taxon>Discoba</taxon>
        <taxon>Euglenozoa</taxon>
        <taxon>Kinetoplastea</taxon>
        <taxon>Metakinetoplastina</taxon>
        <taxon>Trypanosomatida</taxon>
        <taxon>Trypanosomatidae</taxon>
        <taxon>Trypanosoma</taxon>
    </lineage>
</organism>
<dbReference type="Proteomes" id="UP000008524">
    <property type="component" value="Chromosome 3"/>
</dbReference>
<reference evidence="3 4" key="2">
    <citation type="journal article" date="2005" name="Science">
        <title>The genome of the African trypanosome Trypanosoma brucei.</title>
        <authorList>
            <person name="Berriman M."/>
            <person name="Ghedin E."/>
            <person name="Hertz-Fowler C."/>
            <person name="Blandin G."/>
            <person name="Renauld H."/>
            <person name="Bartholomeu D.C."/>
            <person name="Lennard N.J."/>
            <person name="Caler E."/>
            <person name="Hamlin N.E."/>
            <person name="Haas B."/>
            <person name="Bohme U."/>
            <person name="Hannick L."/>
            <person name="Aslett M.A."/>
            <person name="Shallom J."/>
            <person name="Marcello L."/>
            <person name="Hou L."/>
            <person name="Wickstead B."/>
            <person name="Alsmark U.C."/>
            <person name="Arrowsmith C."/>
            <person name="Atkin R.J."/>
            <person name="Barron A.J."/>
            <person name="Bringaud F."/>
            <person name="Brooks K."/>
            <person name="Carrington M."/>
            <person name="Cherevach I."/>
            <person name="Chillingworth T.J."/>
            <person name="Churcher C."/>
            <person name="Clark L.N."/>
            <person name="Corton C.H."/>
            <person name="Cronin A."/>
            <person name="Davies R.M."/>
            <person name="Doggett J."/>
            <person name="Djikeng A."/>
            <person name="Feldblyum T."/>
            <person name="Field M.C."/>
            <person name="Fraser A."/>
            <person name="Goodhead I."/>
            <person name="Hance Z."/>
            <person name="Harper D."/>
            <person name="Harris B.R."/>
            <person name="Hauser H."/>
            <person name="Hostetler J."/>
            <person name="Ivens A."/>
            <person name="Jagels K."/>
            <person name="Johnson D."/>
            <person name="Johnson J."/>
            <person name="Jones K."/>
            <person name="Kerhornou A.X."/>
            <person name="Koo H."/>
            <person name="Larke N."/>
            <person name="Landfear S."/>
            <person name="Larkin C."/>
            <person name="Leech V."/>
            <person name="Line A."/>
            <person name="Lord A."/>
            <person name="Macleod A."/>
            <person name="Mooney P.J."/>
            <person name="Moule S."/>
            <person name="Martin D.M."/>
            <person name="Morgan G.W."/>
            <person name="Mungall K."/>
            <person name="Norbertczak H."/>
            <person name="Ormond D."/>
            <person name="Pai G."/>
            <person name="Peacock C.S."/>
            <person name="Peterson J."/>
            <person name="Quail M.A."/>
            <person name="Rabbinowitsch E."/>
            <person name="Rajandream M.A."/>
            <person name="Reitter C."/>
            <person name="Salzberg S.L."/>
            <person name="Sanders M."/>
            <person name="Schobel S."/>
            <person name="Sharp S."/>
            <person name="Simmonds M."/>
            <person name="Simpson A.J."/>
            <person name="Tallon L."/>
            <person name="Turner C.M."/>
            <person name="Tait A."/>
            <person name="Tivey A.R."/>
            <person name="Van Aken S."/>
            <person name="Walker D."/>
            <person name="Wanless D."/>
            <person name="Wang S."/>
            <person name="White B."/>
            <person name="White O."/>
            <person name="Whitehead S."/>
            <person name="Woodward J."/>
            <person name="Wortman J."/>
            <person name="Adams M.D."/>
            <person name="Embley T.M."/>
            <person name="Gull K."/>
            <person name="Ullu E."/>
            <person name="Barry J.D."/>
            <person name="Fairlamb A.H."/>
            <person name="Opperdoes F."/>
            <person name="Barrell B.G."/>
            <person name="Donelson J.E."/>
            <person name="Hall N."/>
            <person name="Fraser C.M."/>
            <person name="Melville S.E."/>
            <person name="El-Sayed N.M."/>
        </authorList>
    </citation>
    <scope>NUCLEOTIDE SEQUENCE [LARGE SCALE GENOMIC DNA]</scope>
    <source>
        <strain evidence="3 4">927/4 GUTat10.1</strain>
    </source>
</reference>